<comment type="function">
    <text evidence="6">Responsible for synthesis of pseudouridine from uracil.</text>
</comment>
<evidence type="ECO:0000256" key="3">
    <source>
        <dbReference type="ARBA" id="ARBA00023235"/>
    </source>
</evidence>
<dbReference type="PANTHER" id="PTHR21600:SF44">
    <property type="entry name" value="RIBOSOMAL LARGE SUBUNIT PSEUDOURIDINE SYNTHASE D"/>
    <property type="match status" value="1"/>
</dbReference>
<keyword evidence="3 6" id="KW-0413">Isomerase</keyword>
<dbReference type="RefSeq" id="WP_089060410.1">
    <property type="nucleotide sequence ID" value="NZ_CP022315.1"/>
</dbReference>
<name>A0A220TZT0_9BACI</name>
<accession>A0A220TZT0</accession>
<dbReference type="PANTHER" id="PTHR21600">
    <property type="entry name" value="MITOCHONDRIAL RNA PSEUDOURIDINE SYNTHASE"/>
    <property type="match status" value="1"/>
</dbReference>
<dbReference type="CDD" id="cd00165">
    <property type="entry name" value="S4"/>
    <property type="match status" value="1"/>
</dbReference>
<dbReference type="OrthoDB" id="9807829at2"/>
<evidence type="ECO:0000259" key="7">
    <source>
        <dbReference type="Pfam" id="PF00849"/>
    </source>
</evidence>
<evidence type="ECO:0000313" key="9">
    <source>
        <dbReference type="Proteomes" id="UP000198312"/>
    </source>
</evidence>
<comment type="catalytic activity">
    <reaction evidence="1 6">
        <text>a uridine in RNA = a pseudouridine in RNA</text>
        <dbReference type="Rhea" id="RHEA:48348"/>
        <dbReference type="Rhea" id="RHEA-COMP:12068"/>
        <dbReference type="Rhea" id="RHEA-COMP:12069"/>
        <dbReference type="ChEBI" id="CHEBI:65314"/>
        <dbReference type="ChEBI" id="CHEBI:65315"/>
    </reaction>
</comment>
<organism evidence="8 9">
    <name type="scientific">Virgibacillus phasianinus</name>
    <dbReference type="NCBI Taxonomy" id="2017483"/>
    <lineage>
        <taxon>Bacteria</taxon>
        <taxon>Bacillati</taxon>
        <taxon>Bacillota</taxon>
        <taxon>Bacilli</taxon>
        <taxon>Bacillales</taxon>
        <taxon>Bacillaceae</taxon>
        <taxon>Virgibacillus</taxon>
    </lineage>
</organism>
<dbReference type="KEGG" id="vil:CFK37_02455"/>
<evidence type="ECO:0000256" key="5">
    <source>
        <dbReference type="PROSITE-ProRule" id="PRU00182"/>
    </source>
</evidence>
<dbReference type="SUPFAM" id="SSF55174">
    <property type="entry name" value="Alpha-L RNA-binding motif"/>
    <property type="match status" value="1"/>
</dbReference>
<protein>
    <recommendedName>
        <fullName evidence="6">Pseudouridine synthase</fullName>
        <ecNumber evidence="6">5.4.99.-</ecNumber>
    </recommendedName>
</protein>
<dbReference type="GO" id="GO:0000455">
    <property type="term" value="P:enzyme-directed rRNA pseudouridine synthesis"/>
    <property type="evidence" value="ECO:0007669"/>
    <property type="project" value="TreeGrafter"/>
</dbReference>
<dbReference type="Gene3D" id="3.30.2350.10">
    <property type="entry name" value="Pseudouridine synthase"/>
    <property type="match status" value="1"/>
</dbReference>
<dbReference type="InterPro" id="IPR050188">
    <property type="entry name" value="RluA_PseudoU_synthase"/>
</dbReference>
<dbReference type="EMBL" id="CP022315">
    <property type="protein sequence ID" value="ASK61133.1"/>
    <property type="molecule type" value="Genomic_DNA"/>
</dbReference>
<proteinExistence type="inferred from homology"/>
<sequence>MKRKQINNDSNHETYTVDKPIELLPFLLNVMINRSRNSVKSILTRGQVSVDDDPTTKHNYQLRPGQEVGILKNKVAAKVNKMTGFSILYEDKDIIVINKEAGLLSIASAKEKKLTAYSQLMDYVRIESPKNRIFVVHRLDRDTSGVMIFAKNEKTKRKLQDNWKAVVRERTYVALVEGAVKKSRGTTASWLKESSTFVMYSSSKSGDGVRAVTHYQKVQANAEFSLLKVNLETGKKNQIRVHMKDIGHPIVGDKKYGASTNAIGRLGLHATVLAFEHPASGKLLRFEAKIPDAFTSKSR</sequence>
<comment type="similarity">
    <text evidence="2 6">Belongs to the pseudouridine synthase RluA family.</text>
</comment>
<reference evidence="8 9" key="1">
    <citation type="submission" date="2017-07" db="EMBL/GenBank/DDBJ databases">
        <title>Virgibacillus sp. LM2416.</title>
        <authorList>
            <person name="Tak E.J."/>
            <person name="Bae J.-W."/>
        </authorList>
    </citation>
    <scope>NUCLEOTIDE SEQUENCE [LARGE SCALE GENOMIC DNA]</scope>
    <source>
        <strain evidence="8 9">LM2416</strain>
    </source>
</reference>
<keyword evidence="9" id="KW-1185">Reference proteome</keyword>
<dbReference type="SUPFAM" id="SSF55120">
    <property type="entry name" value="Pseudouridine synthase"/>
    <property type="match status" value="1"/>
</dbReference>
<dbReference type="PROSITE" id="PS50889">
    <property type="entry name" value="S4"/>
    <property type="match status" value="1"/>
</dbReference>
<dbReference type="GO" id="GO:0140098">
    <property type="term" value="F:catalytic activity, acting on RNA"/>
    <property type="evidence" value="ECO:0007669"/>
    <property type="project" value="UniProtKB-ARBA"/>
</dbReference>
<dbReference type="AlphaFoldDB" id="A0A220TZT0"/>
<feature type="active site" evidence="4">
    <location>
        <position position="140"/>
    </location>
</feature>
<dbReference type="InterPro" id="IPR006224">
    <property type="entry name" value="PsdUridine_synth_RluA-like_CS"/>
</dbReference>
<evidence type="ECO:0000313" key="8">
    <source>
        <dbReference type="EMBL" id="ASK61133.1"/>
    </source>
</evidence>
<dbReference type="InterPro" id="IPR020103">
    <property type="entry name" value="PsdUridine_synth_cat_dom_sf"/>
</dbReference>
<dbReference type="EC" id="5.4.99.-" evidence="6"/>
<evidence type="ECO:0000256" key="6">
    <source>
        <dbReference type="RuleBase" id="RU362028"/>
    </source>
</evidence>
<keyword evidence="5" id="KW-0694">RNA-binding</keyword>
<dbReference type="InterPro" id="IPR006145">
    <property type="entry name" value="PsdUridine_synth_RsuA/RluA"/>
</dbReference>
<dbReference type="NCBIfam" id="TIGR00005">
    <property type="entry name" value="rluA_subfam"/>
    <property type="match status" value="1"/>
</dbReference>
<feature type="domain" description="Pseudouridine synthase RsuA/RluA-like" evidence="7">
    <location>
        <begin position="93"/>
        <end position="244"/>
    </location>
</feature>
<dbReference type="GO" id="GO:0003723">
    <property type="term" value="F:RNA binding"/>
    <property type="evidence" value="ECO:0007669"/>
    <property type="project" value="UniProtKB-KW"/>
</dbReference>
<dbReference type="Proteomes" id="UP000198312">
    <property type="component" value="Chromosome"/>
</dbReference>
<evidence type="ECO:0000256" key="2">
    <source>
        <dbReference type="ARBA" id="ARBA00010876"/>
    </source>
</evidence>
<dbReference type="InterPro" id="IPR006225">
    <property type="entry name" value="PsdUridine_synth_RluC/D"/>
</dbReference>
<evidence type="ECO:0000256" key="1">
    <source>
        <dbReference type="ARBA" id="ARBA00000073"/>
    </source>
</evidence>
<dbReference type="CDD" id="cd02869">
    <property type="entry name" value="PseudoU_synth_RluA_like"/>
    <property type="match status" value="1"/>
</dbReference>
<dbReference type="GO" id="GO:0009982">
    <property type="term" value="F:pseudouridine synthase activity"/>
    <property type="evidence" value="ECO:0007669"/>
    <property type="project" value="InterPro"/>
</dbReference>
<dbReference type="Pfam" id="PF00849">
    <property type="entry name" value="PseudoU_synth_2"/>
    <property type="match status" value="1"/>
</dbReference>
<dbReference type="PROSITE" id="PS01129">
    <property type="entry name" value="PSI_RLU"/>
    <property type="match status" value="1"/>
</dbReference>
<evidence type="ECO:0000256" key="4">
    <source>
        <dbReference type="PIRSR" id="PIRSR606225-1"/>
    </source>
</evidence>
<gene>
    <name evidence="8" type="ORF">CFK37_02455</name>
</gene>